<dbReference type="Gene3D" id="1.10.443.10">
    <property type="entry name" value="Intergrase catalytic core"/>
    <property type="match status" value="1"/>
</dbReference>
<name>A0A3R6HPT3_9BACT</name>
<evidence type="ECO:0000313" key="3">
    <source>
        <dbReference type="EMBL" id="RHC77445.1"/>
    </source>
</evidence>
<dbReference type="EMBL" id="QSII01000077">
    <property type="protein sequence ID" value="RHC77273.1"/>
    <property type="molecule type" value="Genomic_DNA"/>
</dbReference>
<proteinExistence type="predicted"/>
<comment type="caution">
    <text evidence="3">The sequence shown here is derived from an EMBL/GenBank/DDBJ whole genome shotgun (WGS) entry which is preliminary data.</text>
</comment>
<dbReference type="SUPFAM" id="SSF56349">
    <property type="entry name" value="DNA breaking-rejoining enzymes"/>
    <property type="match status" value="1"/>
</dbReference>
<evidence type="ECO:0000256" key="1">
    <source>
        <dbReference type="ARBA" id="ARBA00023172"/>
    </source>
</evidence>
<evidence type="ECO:0000313" key="2">
    <source>
        <dbReference type="EMBL" id="RHC77273.1"/>
    </source>
</evidence>
<dbReference type="AlphaFoldDB" id="A0A3R6HPT3"/>
<evidence type="ECO:0000313" key="4">
    <source>
        <dbReference type="Proteomes" id="UP000286260"/>
    </source>
</evidence>
<sequence length="46" mass="5110">CNALALGIPAQVVMKWTGHSDYKAMKPYIDIADDIKANAMNKFNQL</sequence>
<accession>A0A3R6HPT3</accession>
<dbReference type="GO" id="GO:0015074">
    <property type="term" value="P:DNA integration"/>
    <property type="evidence" value="ECO:0007669"/>
    <property type="project" value="InterPro"/>
</dbReference>
<reference evidence="3 4" key="1">
    <citation type="submission" date="2018-08" db="EMBL/GenBank/DDBJ databases">
        <title>A genome reference for cultivated species of the human gut microbiota.</title>
        <authorList>
            <person name="Zou Y."/>
            <person name="Xue W."/>
            <person name="Luo G."/>
        </authorList>
    </citation>
    <scope>NUCLEOTIDE SEQUENCE [LARGE SCALE GENOMIC DNA]</scope>
    <source>
        <strain evidence="3 4">AM34-17</strain>
    </source>
</reference>
<dbReference type="GO" id="GO:0003677">
    <property type="term" value="F:DNA binding"/>
    <property type="evidence" value="ECO:0007669"/>
    <property type="project" value="InterPro"/>
</dbReference>
<dbReference type="InterPro" id="IPR011010">
    <property type="entry name" value="DNA_brk_join_enz"/>
</dbReference>
<dbReference type="Proteomes" id="UP000286260">
    <property type="component" value="Unassembled WGS sequence"/>
</dbReference>
<protein>
    <submittedName>
        <fullName evidence="3">Site-specific integrase</fullName>
    </submittedName>
</protein>
<dbReference type="InterPro" id="IPR013762">
    <property type="entry name" value="Integrase-like_cat_sf"/>
</dbReference>
<dbReference type="EMBL" id="QSII01000070">
    <property type="protein sequence ID" value="RHC77445.1"/>
    <property type="molecule type" value="Genomic_DNA"/>
</dbReference>
<dbReference type="GO" id="GO:0006310">
    <property type="term" value="P:DNA recombination"/>
    <property type="evidence" value="ECO:0007669"/>
    <property type="project" value="UniProtKB-KW"/>
</dbReference>
<gene>
    <name evidence="3" type="ORF">DW828_20210</name>
    <name evidence="2" type="ORF">DW828_20255</name>
</gene>
<keyword evidence="1" id="KW-0233">DNA recombination</keyword>
<organism evidence="3 4">
    <name type="scientific">Parabacteroides merdae</name>
    <dbReference type="NCBI Taxonomy" id="46503"/>
    <lineage>
        <taxon>Bacteria</taxon>
        <taxon>Pseudomonadati</taxon>
        <taxon>Bacteroidota</taxon>
        <taxon>Bacteroidia</taxon>
        <taxon>Bacteroidales</taxon>
        <taxon>Tannerellaceae</taxon>
        <taxon>Parabacteroides</taxon>
    </lineage>
</organism>
<feature type="non-terminal residue" evidence="3">
    <location>
        <position position="1"/>
    </location>
</feature>